<name>M2AYL5_9BACT</name>
<reference evidence="1" key="1">
    <citation type="submission" date="2012-11" db="EMBL/GenBank/DDBJ databases">
        <title>Permanent draft genomes of Rhodopirellula europaea strain SH398 and 6C.</title>
        <authorList>
            <person name="Richter M."/>
            <person name="Richter-Heitmann T."/>
            <person name="Frank C."/>
            <person name="Harder J."/>
            <person name="Glockner F.O."/>
        </authorList>
    </citation>
    <scope>NUCLEOTIDE SEQUENCE</scope>
    <source>
        <strain evidence="1">6C</strain>
    </source>
</reference>
<accession>M2AYL5</accession>
<sequence length="138" mass="16053">MLLLRRCNSKNERNRLHAMALQSDGAKRQPPTSELNGRFVPQRVLLCLEPAISRRLTEPTTMMALRRKPAEWHQSRAKPSHPAPFQIDSVVSSPVGQRWLFTRCVREFLGNDTRTRHFVARDRFGGHFRTILRKLRIA</sequence>
<evidence type="ECO:0000313" key="2">
    <source>
        <dbReference type="Proteomes" id="UP000011529"/>
    </source>
</evidence>
<dbReference type="PATRIC" id="fig|1263867.3.peg.4996"/>
<keyword evidence="2" id="KW-1185">Reference proteome</keyword>
<dbReference type="Proteomes" id="UP000011529">
    <property type="component" value="Unassembled WGS sequence"/>
</dbReference>
<dbReference type="EMBL" id="ANMO01000212">
    <property type="protein sequence ID" value="EMB14633.1"/>
    <property type="molecule type" value="Genomic_DNA"/>
</dbReference>
<protein>
    <submittedName>
        <fullName evidence="1">Uncharacterized protein</fullName>
    </submittedName>
</protein>
<gene>
    <name evidence="1" type="ORF">RE6C_04657</name>
</gene>
<evidence type="ECO:0000313" key="1">
    <source>
        <dbReference type="EMBL" id="EMB14633.1"/>
    </source>
</evidence>
<reference evidence="1" key="2">
    <citation type="journal article" date="2013" name="Mar. Genomics">
        <title>Expression of sulfatases in Rhodopirellula baltica and the diversity of sulfatases in the genus Rhodopirellula.</title>
        <authorList>
            <person name="Wegner C.E."/>
            <person name="Richter-Heitmann T."/>
            <person name="Klindworth A."/>
            <person name="Klockow C."/>
            <person name="Richter M."/>
            <person name="Achstetter T."/>
            <person name="Glockner F.O."/>
            <person name="Harder J."/>
        </authorList>
    </citation>
    <scope>NUCLEOTIDE SEQUENCE [LARGE SCALE GENOMIC DNA]</scope>
    <source>
        <strain evidence="1">6C</strain>
    </source>
</reference>
<organism evidence="1 2">
    <name type="scientific">Rhodopirellula europaea 6C</name>
    <dbReference type="NCBI Taxonomy" id="1263867"/>
    <lineage>
        <taxon>Bacteria</taxon>
        <taxon>Pseudomonadati</taxon>
        <taxon>Planctomycetota</taxon>
        <taxon>Planctomycetia</taxon>
        <taxon>Pirellulales</taxon>
        <taxon>Pirellulaceae</taxon>
        <taxon>Rhodopirellula</taxon>
    </lineage>
</organism>
<dbReference type="AlphaFoldDB" id="M2AYL5"/>
<comment type="caution">
    <text evidence="1">The sequence shown here is derived from an EMBL/GenBank/DDBJ whole genome shotgun (WGS) entry which is preliminary data.</text>
</comment>
<proteinExistence type="predicted"/>